<dbReference type="Proteomes" id="UP000663879">
    <property type="component" value="Unassembled WGS sequence"/>
</dbReference>
<dbReference type="OrthoDB" id="5597848at2759"/>
<comment type="subcellular location">
    <subcellularLocation>
        <location evidence="1">Secreted</location>
    </subcellularLocation>
</comment>
<accession>A0A813M8N2</accession>
<evidence type="ECO:0000256" key="4">
    <source>
        <dbReference type="ARBA" id="ARBA00022525"/>
    </source>
</evidence>
<dbReference type="InterPro" id="IPR036361">
    <property type="entry name" value="SAP_dom_sf"/>
</dbReference>
<keyword evidence="4" id="KW-0964">Secreted</keyword>
<feature type="signal peptide" evidence="8">
    <location>
        <begin position="1"/>
        <end position="20"/>
    </location>
</feature>
<evidence type="ECO:0000256" key="8">
    <source>
        <dbReference type="SAM" id="SignalP"/>
    </source>
</evidence>
<dbReference type="Gene3D" id="1.10.720.30">
    <property type="entry name" value="SAP domain"/>
    <property type="match status" value="1"/>
</dbReference>
<dbReference type="InterPro" id="IPR019345">
    <property type="entry name" value="ARMET_C"/>
</dbReference>
<dbReference type="SUPFAM" id="SSF47862">
    <property type="entry name" value="Saposin"/>
    <property type="match status" value="1"/>
</dbReference>
<comment type="similarity">
    <text evidence="2">Belongs to the ARMET family.</text>
</comment>
<dbReference type="PANTHER" id="PTHR12990:SF5">
    <property type="entry name" value="MESENCEPHALIC ASTROCYTE-DERIVED NEUROTROPHIC FACTOR HOMOLOG"/>
    <property type="match status" value="1"/>
</dbReference>
<dbReference type="Gene3D" id="1.10.225.10">
    <property type="entry name" value="Saposin-like"/>
    <property type="match status" value="1"/>
</dbReference>
<dbReference type="GO" id="GO:0031175">
    <property type="term" value="P:neuron projection development"/>
    <property type="evidence" value="ECO:0007669"/>
    <property type="project" value="TreeGrafter"/>
</dbReference>
<dbReference type="GO" id="GO:0005783">
    <property type="term" value="C:endoplasmic reticulum"/>
    <property type="evidence" value="ECO:0007669"/>
    <property type="project" value="TreeGrafter"/>
</dbReference>
<keyword evidence="6" id="KW-1015">Disulfide bond</keyword>
<gene>
    <name evidence="11" type="ORF">OXX778_LOCUS1671</name>
</gene>
<dbReference type="InterPro" id="IPR045332">
    <property type="entry name" value="ARMET_N"/>
</dbReference>
<dbReference type="PANTHER" id="PTHR12990">
    <property type="entry name" value="ARMET-LIKE PROTEIN"/>
    <property type="match status" value="1"/>
</dbReference>
<dbReference type="GO" id="GO:0071542">
    <property type="term" value="P:dopaminergic neuron differentiation"/>
    <property type="evidence" value="ECO:0007669"/>
    <property type="project" value="TreeGrafter"/>
</dbReference>
<feature type="domain" description="ARMET N-terminal" evidence="10">
    <location>
        <begin position="24"/>
        <end position="118"/>
    </location>
</feature>
<evidence type="ECO:0000259" key="9">
    <source>
        <dbReference type="Pfam" id="PF10208"/>
    </source>
</evidence>
<evidence type="ECO:0000256" key="6">
    <source>
        <dbReference type="ARBA" id="ARBA00023157"/>
    </source>
</evidence>
<evidence type="ECO:0000259" key="10">
    <source>
        <dbReference type="Pfam" id="PF20145"/>
    </source>
</evidence>
<sequence length="173" mass="19889">MEKLLLVSLVLCSVFYLGIAKVQECEVCESVINKLRAELPDDAKQDEIELKFKEFCKKAKGKDEKFCYYVGGLETSATYIIGEMAKPMSWGMPADKICREKLLKKDSQICDLKYEKQIDLDTVDLKKLKVKDLKKILSDWGEDSFGLAEKSDFIRKIEELKPKYANKNKKSDL</sequence>
<feature type="chain" id="PRO_5032375748" description="Mesencephalic astrocyte-derived neurotrophic factor homolog" evidence="8">
    <location>
        <begin position="21"/>
        <end position="173"/>
    </location>
</feature>
<feature type="domain" description="ARMET C-terminal" evidence="9">
    <location>
        <begin position="122"/>
        <end position="164"/>
    </location>
</feature>
<dbReference type="GO" id="GO:0005615">
    <property type="term" value="C:extracellular space"/>
    <property type="evidence" value="ECO:0007669"/>
    <property type="project" value="TreeGrafter"/>
</dbReference>
<evidence type="ECO:0000313" key="12">
    <source>
        <dbReference type="Proteomes" id="UP000663879"/>
    </source>
</evidence>
<dbReference type="FunFam" id="1.10.225.10:FF:000003">
    <property type="entry name" value="Mesencephalic astrocyte-derived neurotrophic factor"/>
    <property type="match status" value="1"/>
</dbReference>
<dbReference type="InterPro" id="IPR011001">
    <property type="entry name" value="Saposin-like"/>
</dbReference>
<dbReference type="Pfam" id="PF20145">
    <property type="entry name" value="ARMET_N"/>
    <property type="match status" value="1"/>
</dbReference>
<dbReference type="Pfam" id="PF10208">
    <property type="entry name" value="ARMET_C"/>
    <property type="match status" value="1"/>
</dbReference>
<dbReference type="InterPro" id="IPR045333">
    <property type="entry name" value="ARMET-like"/>
</dbReference>
<dbReference type="AlphaFoldDB" id="A0A813M8N2"/>
<dbReference type="EMBL" id="CAJNOC010000114">
    <property type="protein sequence ID" value="CAF0716217.1"/>
    <property type="molecule type" value="Genomic_DNA"/>
</dbReference>
<name>A0A813M8N2_9BILA</name>
<keyword evidence="12" id="KW-1185">Reference proteome</keyword>
<evidence type="ECO:0000256" key="3">
    <source>
        <dbReference type="ARBA" id="ARBA00014267"/>
    </source>
</evidence>
<keyword evidence="5 8" id="KW-0732">Signal</keyword>
<evidence type="ECO:0000256" key="7">
    <source>
        <dbReference type="ARBA" id="ARBA00032923"/>
    </source>
</evidence>
<evidence type="ECO:0000256" key="5">
    <source>
        <dbReference type="ARBA" id="ARBA00022729"/>
    </source>
</evidence>
<organism evidence="11 12">
    <name type="scientific">Brachionus calyciflorus</name>
    <dbReference type="NCBI Taxonomy" id="104777"/>
    <lineage>
        <taxon>Eukaryota</taxon>
        <taxon>Metazoa</taxon>
        <taxon>Spiralia</taxon>
        <taxon>Gnathifera</taxon>
        <taxon>Rotifera</taxon>
        <taxon>Eurotatoria</taxon>
        <taxon>Monogononta</taxon>
        <taxon>Pseudotrocha</taxon>
        <taxon>Ploima</taxon>
        <taxon>Brachionidae</taxon>
        <taxon>Brachionus</taxon>
    </lineage>
</organism>
<evidence type="ECO:0000313" key="11">
    <source>
        <dbReference type="EMBL" id="CAF0716217.1"/>
    </source>
</evidence>
<reference evidence="11" key="1">
    <citation type="submission" date="2021-02" db="EMBL/GenBank/DDBJ databases">
        <authorList>
            <person name="Nowell W R."/>
        </authorList>
    </citation>
    <scope>NUCLEOTIDE SEQUENCE</scope>
    <source>
        <strain evidence="11">Ploen Becks lab</strain>
    </source>
</reference>
<proteinExistence type="inferred from homology"/>
<evidence type="ECO:0000256" key="2">
    <source>
        <dbReference type="ARBA" id="ARBA00005617"/>
    </source>
</evidence>
<dbReference type="SUPFAM" id="SSF68906">
    <property type="entry name" value="SAP domain"/>
    <property type="match status" value="1"/>
</dbReference>
<protein>
    <recommendedName>
        <fullName evidence="3">Mesencephalic astrocyte-derived neurotrophic factor homolog</fullName>
    </recommendedName>
    <alternativeName>
        <fullName evidence="7">MANF/CDNF-like protein</fullName>
    </alternativeName>
</protein>
<comment type="caution">
    <text evidence="11">The sequence shown here is derived from an EMBL/GenBank/DDBJ whole genome shotgun (WGS) entry which is preliminary data.</text>
</comment>
<evidence type="ECO:0000256" key="1">
    <source>
        <dbReference type="ARBA" id="ARBA00004613"/>
    </source>
</evidence>